<dbReference type="InterPro" id="IPR006047">
    <property type="entry name" value="GH13_cat_dom"/>
</dbReference>
<dbReference type="GO" id="GO:0004556">
    <property type="term" value="F:alpha-amylase activity"/>
    <property type="evidence" value="ECO:0007669"/>
    <property type="project" value="TreeGrafter"/>
</dbReference>
<accession>A0A4Y4C7W7</accession>
<comment type="caution">
    <text evidence="3">The sequence shown here is derived from an EMBL/GenBank/DDBJ whole genome shotgun (WGS) entry which is preliminary data.</text>
</comment>
<dbReference type="EMBL" id="BJNT01000020">
    <property type="protein sequence ID" value="GEC87127.1"/>
    <property type="molecule type" value="Genomic_DNA"/>
</dbReference>
<dbReference type="InterPro" id="IPR017853">
    <property type="entry name" value="GH"/>
</dbReference>
<dbReference type="CDD" id="cd11332">
    <property type="entry name" value="AmyAc_OligoGlu_TS"/>
    <property type="match status" value="1"/>
</dbReference>
<evidence type="ECO:0000256" key="1">
    <source>
        <dbReference type="ARBA" id="ARBA00008061"/>
    </source>
</evidence>
<name>A0A4Y4C7W7_9CORY</name>
<dbReference type="SUPFAM" id="SSF51445">
    <property type="entry name" value="(Trans)glycosidases"/>
    <property type="match status" value="1"/>
</dbReference>
<dbReference type="SMART" id="SM00642">
    <property type="entry name" value="Aamy"/>
    <property type="match status" value="1"/>
</dbReference>
<dbReference type="InterPro" id="IPR045857">
    <property type="entry name" value="O16G_dom_2"/>
</dbReference>
<dbReference type="Proteomes" id="UP000319986">
    <property type="component" value="Unassembled WGS sequence"/>
</dbReference>
<dbReference type="PANTHER" id="PTHR10357:SF179">
    <property type="entry name" value="NEUTRAL AND BASIC AMINO ACID TRANSPORT PROTEIN RBAT"/>
    <property type="match status" value="1"/>
</dbReference>
<evidence type="ECO:0000313" key="3">
    <source>
        <dbReference type="EMBL" id="GEC87127.1"/>
    </source>
</evidence>
<dbReference type="Pfam" id="PF00128">
    <property type="entry name" value="Alpha-amylase"/>
    <property type="match status" value="1"/>
</dbReference>
<sequence>MSHTPTDWWRRAVIYQVYPRSFADSDGDGLGDLPGITAHLPYLRDLGVDAVWISPFYPSPQKDAGYDVADYCDVDPLFGSLDDADTLIATAHDLGLRVIVDLVPNHTSERHEWFQAALASAPGSLERDRYMFRDIDENDPDTPPNNWESNFGGAAWSKTEGATGGDQWYLHLFDSSQPDLNWGNQEVRDTFDGVLRFWLDRGVDGFRVDVAHGMIKEPGLPDVEIRDAEAGTDDAAMASTSTPYWDRDGVHDIYRRWRKILDSYSTDTAERIMVAEAWVQPIDRIARYVRPDEHHQAFNFSFLDTRWDAAALREVIGESYRVNDAVGAPTTWVLSNHDVIRHATRLALAPEEAVTQLAGPVTEPDRTVGLDRARAATTLMLGLPGSAYLYQGEELGLPEVLDIPDDRRQDPTFFRTRGTDTPELGRDGCRVPVPWSADEVRNPAADKAAPWLPQPEIFADLAVDRQTGDAASTLELYRSLLHLRKELGIADGTARVLETRTDTVTDTVAVEVTPTEEADGSVLIVANLGTDDWLVPADRQVIAASRPGVTTSVPVDCTVWLAGLGSHVE</sequence>
<organism evidence="3 4">
    <name type="scientific">Corynebacterium variabile</name>
    <dbReference type="NCBI Taxonomy" id="1727"/>
    <lineage>
        <taxon>Bacteria</taxon>
        <taxon>Bacillati</taxon>
        <taxon>Actinomycetota</taxon>
        <taxon>Actinomycetes</taxon>
        <taxon>Mycobacteriales</taxon>
        <taxon>Corynebacteriaceae</taxon>
        <taxon>Corynebacterium</taxon>
    </lineage>
</organism>
<dbReference type="Gene3D" id="3.20.20.80">
    <property type="entry name" value="Glycosidases"/>
    <property type="match status" value="1"/>
</dbReference>
<gene>
    <name evidence="3" type="ORF">CVA01_24410</name>
</gene>
<comment type="similarity">
    <text evidence="1">Belongs to the glycosyl hydrolase 13 family.</text>
</comment>
<dbReference type="GeneID" id="82888536"/>
<dbReference type="GO" id="GO:0009313">
    <property type="term" value="P:oligosaccharide catabolic process"/>
    <property type="evidence" value="ECO:0007669"/>
    <property type="project" value="TreeGrafter"/>
</dbReference>
<proteinExistence type="inferred from homology"/>
<protein>
    <submittedName>
        <fullName evidence="3">Alpha-glucosidase</fullName>
    </submittedName>
</protein>
<evidence type="ECO:0000259" key="2">
    <source>
        <dbReference type="SMART" id="SM00642"/>
    </source>
</evidence>
<dbReference type="RefSeq" id="WP_141331023.1">
    <property type="nucleotide sequence ID" value="NZ_BJNT01000020.1"/>
</dbReference>
<dbReference type="Gene3D" id="3.90.400.10">
    <property type="entry name" value="Oligo-1,6-glucosidase, Domain 2"/>
    <property type="match status" value="1"/>
</dbReference>
<dbReference type="PANTHER" id="PTHR10357">
    <property type="entry name" value="ALPHA-AMYLASE FAMILY MEMBER"/>
    <property type="match status" value="1"/>
</dbReference>
<dbReference type="AlphaFoldDB" id="A0A4Y4C7W7"/>
<dbReference type="GO" id="GO:0016853">
    <property type="term" value="F:isomerase activity"/>
    <property type="evidence" value="ECO:0007669"/>
    <property type="project" value="UniProtKB-KW"/>
</dbReference>
<feature type="domain" description="Glycosyl hydrolase family 13 catalytic" evidence="2">
    <location>
        <begin position="16"/>
        <end position="430"/>
    </location>
</feature>
<reference evidence="3 4" key="1">
    <citation type="submission" date="2019-06" db="EMBL/GenBank/DDBJ databases">
        <title>Whole genome shotgun sequence of Corynebacterium variabile NBRC 15286.</title>
        <authorList>
            <person name="Hosoyama A."/>
            <person name="Uohara A."/>
            <person name="Ohji S."/>
            <person name="Ichikawa N."/>
        </authorList>
    </citation>
    <scope>NUCLEOTIDE SEQUENCE [LARGE SCALE GENOMIC DNA]</scope>
    <source>
        <strain evidence="3 4">NBRC 15286</strain>
    </source>
</reference>
<evidence type="ECO:0000313" key="4">
    <source>
        <dbReference type="Proteomes" id="UP000319986"/>
    </source>
</evidence>